<proteinExistence type="predicted"/>
<sequence>MAYVRVGAARSISLWTLILGCFDIAGLTPASSVTAESLDMVKVSAVSGGDATLPCDTRSPQPADVLLLVVWYKDDVPIYSYDGRVKGPTAHWADDVLAGRARWLSTAPSSLRIRDIIATDRALYRCRVDFKISPTKNHKIILDVIELPEKPKIYDDLDKEIVGVAGPYREDTNLKLTCVVSGGRPMPRLRWWRDEKLVATLAPLEDGTRISMLELNIPKLTRDFYEAVYTCTADNTLLVPPLRVNVQIQLYLRPLLVEILAREQPLSVGQTAELTCRAVGARPPAMITWWLDSSQLAKEAIQKDSEDRNETVSVLRWTPQMGHNGHTLTCRAAHTILDHTTIETSMSLNLHYVPIVKLRLGSKLNPNDIEEGDDVYFECVVEANPPAYKVVWEHNGQIMAHNQRAGVIAGPAHLALQSVAKEQSGRYSCTASNVEGDGRSSPFNLQVIYKPVCKNQHTMVVGAAINEPASVKCDVDAFPPPKNFQWTLNNSMGTVDIEPSKFTVDNIGRSVLTYTATTESDYGSLTCRATNMAGQQMDPCRYTLLPAVKPDQPFNCTTLNLTDDSAELRCVAGYDGGLHTTYIVEVWETGNLIANVSSSVPVWKLDDLGSGKALKLYFYAHNARGRSDITKLRVHTLSRLALHTEAKTTEVQIDRNWLLAAIAVAVCVLVATISLALWARRRQHRPMQYEAPIQTVKAYKGSLHSTHHSPLQPDDKNPDVVPLGKDFHCTHDIERPPEPPPYGAVVSPPVGVSRSAHSLQHDVRSNTPHTPNTPASDAQSIGTLADDRRSVTSGTLSRRREVVTTRTPLLANARESCV</sequence>
<keyword evidence="6" id="KW-0732">Signal</keyword>
<evidence type="ECO:0000259" key="7">
    <source>
        <dbReference type="PROSITE" id="PS50835"/>
    </source>
</evidence>
<feature type="domain" description="Ig-like" evidence="7">
    <location>
        <begin position="254"/>
        <end position="349"/>
    </location>
</feature>
<reference evidence="9" key="1">
    <citation type="journal article" date="2008" name="Insect Biochem. Mol. Biol.">
        <title>The genome of a lepidopteran model insect, the silkworm Bombyx mori.</title>
        <authorList>
            <consortium name="International Silkworm Genome Consortium"/>
        </authorList>
    </citation>
    <scope>NUCLEOTIDE SEQUENCE [LARGE SCALE GENOMIC DNA]</scope>
    <source>
        <strain evidence="9">p50T</strain>
    </source>
</reference>
<evidence type="ECO:0000313" key="8">
    <source>
        <dbReference type="EnsemblMetazoa" id="XP_021204795.2"/>
    </source>
</evidence>
<keyword evidence="5" id="KW-0812">Transmembrane</keyword>
<dbReference type="Pfam" id="PF13927">
    <property type="entry name" value="Ig_3"/>
    <property type="match status" value="2"/>
</dbReference>
<dbReference type="InterPro" id="IPR003599">
    <property type="entry name" value="Ig_sub"/>
</dbReference>
<accession>A0A8R2DL61</accession>
<keyword evidence="5" id="KW-1133">Transmembrane helix</keyword>
<dbReference type="Gene3D" id="2.60.40.10">
    <property type="entry name" value="Immunoglobulins"/>
    <property type="match status" value="5"/>
</dbReference>
<feature type="region of interest" description="Disordered" evidence="4">
    <location>
        <begin position="701"/>
        <end position="722"/>
    </location>
</feature>
<keyword evidence="3" id="KW-1015">Disulfide bond</keyword>
<evidence type="ECO:0000313" key="9">
    <source>
        <dbReference type="Proteomes" id="UP000005204"/>
    </source>
</evidence>
<feature type="region of interest" description="Disordered" evidence="4">
    <location>
        <begin position="750"/>
        <end position="803"/>
    </location>
</feature>
<dbReference type="InterPro" id="IPR007110">
    <property type="entry name" value="Ig-like_dom"/>
</dbReference>
<feature type="domain" description="Ig-like" evidence="7">
    <location>
        <begin position="29"/>
        <end position="128"/>
    </location>
</feature>
<dbReference type="GO" id="GO:0016020">
    <property type="term" value="C:membrane"/>
    <property type="evidence" value="ECO:0007669"/>
    <property type="project" value="UniProtKB-SubCell"/>
</dbReference>
<dbReference type="RefSeq" id="XP_021204795.2">
    <property type="nucleotide sequence ID" value="XM_021349120.3"/>
</dbReference>
<feature type="signal peptide" evidence="6">
    <location>
        <begin position="1"/>
        <end position="30"/>
    </location>
</feature>
<dbReference type="PANTHER" id="PTHR23278">
    <property type="entry name" value="SIDESTEP PROTEIN"/>
    <property type="match status" value="1"/>
</dbReference>
<dbReference type="InterPro" id="IPR036116">
    <property type="entry name" value="FN3_sf"/>
</dbReference>
<feature type="transmembrane region" description="Helical" evidence="5">
    <location>
        <begin position="657"/>
        <end position="679"/>
    </location>
</feature>
<evidence type="ECO:0000256" key="2">
    <source>
        <dbReference type="ARBA" id="ARBA00023136"/>
    </source>
</evidence>
<dbReference type="CDD" id="cd00063">
    <property type="entry name" value="FN3"/>
    <property type="match status" value="1"/>
</dbReference>
<dbReference type="PROSITE" id="PS51257">
    <property type="entry name" value="PROKAR_LIPOPROTEIN"/>
    <property type="match status" value="1"/>
</dbReference>
<dbReference type="InterPro" id="IPR013162">
    <property type="entry name" value="CD80_C2-set"/>
</dbReference>
<dbReference type="EnsemblMetazoa" id="XM_021349120.2">
    <property type="protein sequence ID" value="XP_021204795.2"/>
    <property type="gene ID" value="LOC105841898"/>
</dbReference>
<feature type="domain" description="Ig-like" evidence="7">
    <location>
        <begin position="451"/>
        <end position="543"/>
    </location>
</feature>
<reference evidence="8" key="2">
    <citation type="submission" date="2022-06" db="UniProtKB">
        <authorList>
            <consortium name="EnsemblMetazoa"/>
        </authorList>
    </citation>
    <scope>IDENTIFICATION</scope>
    <source>
        <strain evidence="8">p50T (Dazao)</strain>
    </source>
</reference>
<name>A0A8R2DL61_BOMMO</name>
<evidence type="ECO:0000256" key="5">
    <source>
        <dbReference type="SAM" id="Phobius"/>
    </source>
</evidence>
<dbReference type="KEGG" id="bmor:105841898"/>
<dbReference type="InterPro" id="IPR013783">
    <property type="entry name" value="Ig-like_fold"/>
</dbReference>
<dbReference type="PANTHER" id="PTHR23278:SF32">
    <property type="entry name" value="NEUROMUSCULIN, ISOFORM E"/>
    <property type="match status" value="1"/>
</dbReference>
<feature type="chain" id="PRO_5035934299" description="Ig-like domain-containing protein" evidence="6">
    <location>
        <begin position="31"/>
        <end position="818"/>
    </location>
</feature>
<dbReference type="InterPro" id="IPR003598">
    <property type="entry name" value="Ig_sub2"/>
</dbReference>
<dbReference type="SMART" id="SM00409">
    <property type="entry name" value="IG"/>
    <property type="match status" value="5"/>
</dbReference>
<keyword evidence="9" id="KW-1185">Reference proteome</keyword>
<dbReference type="SUPFAM" id="SSF49265">
    <property type="entry name" value="Fibronectin type III"/>
    <property type="match status" value="1"/>
</dbReference>
<feature type="domain" description="Ig-like" evidence="7">
    <location>
        <begin position="354"/>
        <end position="446"/>
    </location>
</feature>
<feature type="compositionally biased region" description="Polar residues" evidence="4">
    <location>
        <begin position="765"/>
        <end position="782"/>
    </location>
</feature>
<dbReference type="GeneID" id="105841898"/>
<evidence type="ECO:0000256" key="1">
    <source>
        <dbReference type="ARBA" id="ARBA00004167"/>
    </source>
</evidence>
<dbReference type="PROSITE" id="PS50835">
    <property type="entry name" value="IG_LIKE"/>
    <property type="match status" value="5"/>
</dbReference>
<dbReference type="Pfam" id="PF08205">
    <property type="entry name" value="C2-set_2"/>
    <property type="match status" value="2"/>
</dbReference>
<dbReference type="InterPro" id="IPR003961">
    <property type="entry name" value="FN3_dom"/>
</dbReference>
<protein>
    <recommendedName>
        <fullName evidence="7">Ig-like domain-containing protein</fullName>
    </recommendedName>
</protein>
<comment type="subcellular location">
    <subcellularLocation>
        <location evidence="1">Membrane</location>
        <topology evidence="1">Single-pass membrane protein</topology>
    </subcellularLocation>
</comment>
<evidence type="ECO:0000256" key="4">
    <source>
        <dbReference type="SAM" id="MobiDB-lite"/>
    </source>
</evidence>
<keyword evidence="2 5" id="KW-0472">Membrane</keyword>
<evidence type="ECO:0000256" key="6">
    <source>
        <dbReference type="SAM" id="SignalP"/>
    </source>
</evidence>
<dbReference type="SMART" id="SM00408">
    <property type="entry name" value="IGc2"/>
    <property type="match status" value="5"/>
</dbReference>
<dbReference type="AlphaFoldDB" id="A0A8R2DL61"/>
<organism evidence="8 9">
    <name type="scientific">Bombyx mori</name>
    <name type="common">Silk moth</name>
    <dbReference type="NCBI Taxonomy" id="7091"/>
    <lineage>
        <taxon>Eukaryota</taxon>
        <taxon>Metazoa</taxon>
        <taxon>Ecdysozoa</taxon>
        <taxon>Arthropoda</taxon>
        <taxon>Hexapoda</taxon>
        <taxon>Insecta</taxon>
        <taxon>Pterygota</taxon>
        <taxon>Neoptera</taxon>
        <taxon>Endopterygota</taxon>
        <taxon>Lepidoptera</taxon>
        <taxon>Glossata</taxon>
        <taxon>Ditrysia</taxon>
        <taxon>Bombycoidea</taxon>
        <taxon>Bombycidae</taxon>
        <taxon>Bombycinae</taxon>
        <taxon>Bombyx</taxon>
    </lineage>
</organism>
<feature type="domain" description="Ig-like" evidence="7">
    <location>
        <begin position="151"/>
        <end position="247"/>
    </location>
</feature>
<dbReference type="SUPFAM" id="SSF48726">
    <property type="entry name" value="Immunoglobulin"/>
    <property type="match status" value="4"/>
</dbReference>
<dbReference type="InterPro" id="IPR036179">
    <property type="entry name" value="Ig-like_dom_sf"/>
</dbReference>
<evidence type="ECO:0000256" key="3">
    <source>
        <dbReference type="ARBA" id="ARBA00023157"/>
    </source>
</evidence>
<dbReference type="Proteomes" id="UP000005204">
    <property type="component" value="Unassembled WGS sequence"/>
</dbReference>